<dbReference type="AlphaFoldDB" id="A0A517VES8"/>
<gene>
    <name evidence="13" type="primary">corA_3</name>
    <name evidence="13" type="ORF">Pan161_31730</name>
</gene>
<reference evidence="13 14" key="1">
    <citation type="submission" date="2019-02" db="EMBL/GenBank/DDBJ databases">
        <title>Deep-cultivation of Planctomycetes and their phenomic and genomic characterization uncovers novel biology.</title>
        <authorList>
            <person name="Wiegand S."/>
            <person name="Jogler M."/>
            <person name="Boedeker C."/>
            <person name="Pinto D."/>
            <person name="Vollmers J."/>
            <person name="Rivas-Marin E."/>
            <person name="Kohn T."/>
            <person name="Peeters S.H."/>
            <person name="Heuer A."/>
            <person name="Rast P."/>
            <person name="Oberbeckmann S."/>
            <person name="Bunk B."/>
            <person name="Jeske O."/>
            <person name="Meyerdierks A."/>
            <person name="Storesund J.E."/>
            <person name="Kallscheuer N."/>
            <person name="Luecker S."/>
            <person name="Lage O.M."/>
            <person name="Pohl T."/>
            <person name="Merkel B.J."/>
            <person name="Hornburger P."/>
            <person name="Mueller R.-W."/>
            <person name="Bruemmer F."/>
            <person name="Labrenz M."/>
            <person name="Spormann A.M."/>
            <person name="Op den Camp H."/>
            <person name="Overmann J."/>
            <person name="Amann R."/>
            <person name="Jetten M.S.M."/>
            <person name="Mascher T."/>
            <person name="Medema M.H."/>
            <person name="Devos D.P."/>
            <person name="Kaster A.-K."/>
            <person name="Ovreas L."/>
            <person name="Rohde M."/>
            <person name="Galperin M.Y."/>
            <person name="Jogler C."/>
        </authorList>
    </citation>
    <scope>NUCLEOTIDE SEQUENCE [LARGE SCALE GENOMIC DNA]</scope>
    <source>
        <strain evidence="13 14">Pan161</strain>
    </source>
</reference>
<proteinExistence type="inferred from homology"/>
<keyword evidence="14" id="KW-1185">Reference proteome</keyword>
<dbReference type="GO" id="GO:0000287">
    <property type="term" value="F:magnesium ion binding"/>
    <property type="evidence" value="ECO:0007669"/>
    <property type="project" value="TreeGrafter"/>
</dbReference>
<dbReference type="Gene3D" id="1.20.58.340">
    <property type="entry name" value="Magnesium transport protein CorA, transmembrane region"/>
    <property type="match status" value="2"/>
</dbReference>
<evidence type="ECO:0000256" key="11">
    <source>
        <dbReference type="ARBA" id="ARBA00045497"/>
    </source>
</evidence>
<evidence type="ECO:0000256" key="2">
    <source>
        <dbReference type="ARBA" id="ARBA00009765"/>
    </source>
</evidence>
<keyword evidence="8" id="KW-0406">Ion transport</keyword>
<evidence type="ECO:0000256" key="7">
    <source>
        <dbReference type="ARBA" id="ARBA00022989"/>
    </source>
</evidence>
<dbReference type="PANTHER" id="PTHR46494">
    <property type="entry name" value="CORA FAMILY METAL ION TRANSPORTER (EUROFUNG)"/>
    <property type="match status" value="1"/>
</dbReference>
<dbReference type="CDD" id="cd12822">
    <property type="entry name" value="TmCorA-like"/>
    <property type="match status" value="1"/>
</dbReference>
<dbReference type="InterPro" id="IPR045861">
    <property type="entry name" value="CorA_cytoplasmic_dom"/>
</dbReference>
<evidence type="ECO:0000256" key="1">
    <source>
        <dbReference type="ARBA" id="ARBA00004651"/>
    </source>
</evidence>
<evidence type="ECO:0000256" key="4">
    <source>
        <dbReference type="ARBA" id="ARBA00022475"/>
    </source>
</evidence>
<evidence type="ECO:0000256" key="12">
    <source>
        <dbReference type="SAM" id="Phobius"/>
    </source>
</evidence>
<dbReference type="KEGG" id="gax:Pan161_31730"/>
<feature type="transmembrane region" description="Helical" evidence="12">
    <location>
        <begin position="297"/>
        <end position="318"/>
    </location>
</feature>
<accession>A0A517VES8</accession>
<dbReference type="Pfam" id="PF01544">
    <property type="entry name" value="CorA"/>
    <property type="match status" value="1"/>
</dbReference>
<dbReference type="GO" id="GO:0005886">
    <property type="term" value="C:plasma membrane"/>
    <property type="evidence" value="ECO:0007669"/>
    <property type="project" value="UniProtKB-SubCell"/>
</dbReference>
<organism evidence="13 14">
    <name type="scientific">Gimesia algae</name>
    <dbReference type="NCBI Taxonomy" id="2527971"/>
    <lineage>
        <taxon>Bacteria</taxon>
        <taxon>Pseudomonadati</taxon>
        <taxon>Planctomycetota</taxon>
        <taxon>Planctomycetia</taxon>
        <taxon>Planctomycetales</taxon>
        <taxon>Planctomycetaceae</taxon>
        <taxon>Gimesia</taxon>
    </lineage>
</organism>
<feature type="transmembrane region" description="Helical" evidence="12">
    <location>
        <begin position="265"/>
        <end position="285"/>
    </location>
</feature>
<keyword evidence="5 12" id="KW-0812">Transmembrane</keyword>
<protein>
    <submittedName>
        <fullName evidence="13">Magnesium transport protein CorA</fullName>
    </submittedName>
</protein>
<comment type="function">
    <text evidence="11">Mediates influx of magnesium ions. Alternates between open and closed states. Activated by low cytoplasmic Mg(2+) levels. Inactive when cytoplasmic Mg(2+) levels are high.</text>
</comment>
<keyword evidence="6" id="KW-0460">Magnesium</keyword>
<dbReference type="Proteomes" id="UP000316855">
    <property type="component" value="Chromosome"/>
</dbReference>
<evidence type="ECO:0000256" key="8">
    <source>
        <dbReference type="ARBA" id="ARBA00023065"/>
    </source>
</evidence>
<dbReference type="SUPFAM" id="SSF143865">
    <property type="entry name" value="CorA soluble domain-like"/>
    <property type="match status" value="1"/>
</dbReference>
<name>A0A517VES8_9PLAN</name>
<keyword evidence="9 12" id="KW-0472">Membrane</keyword>
<dbReference type="PANTHER" id="PTHR46494:SF1">
    <property type="entry name" value="CORA FAMILY METAL ION TRANSPORTER (EUROFUNG)"/>
    <property type="match status" value="1"/>
</dbReference>
<evidence type="ECO:0000313" key="14">
    <source>
        <dbReference type="Proteomes" id="UP000316855"/>
    </source>
</evidence>
<sequence>MKTEQIFQLTPERCLNRCKLTDVNSRHPQEATAPPCWINKNHRDTVSLQSLLESIGVHPLAIEACLDPTPASLLAVYGKSLFIALPIHTAWDTEERTFLWIICLPRIIITIHEADIPALQQIIERYSDGMRFHGENTSAILYQILDHVIDEDMMFTLKTRDVIDRLDQLLDDNFDKKLTEETLPLKRQLTRLAATFEDQLYCVSSLQTIDSESFSVSELHEYFRDAFLHLEHASRVIGRQLAHLSAIEHQYQLNLQDKTTDRLRLLTVTSTIFLPLTLITGIYGMNFQKMPELGWPYAYPAVVSLMLLLAVGMLWNFYRRGWFQ</sequence>
<dbReference type="SUPFAM" id="SSF144083">
    <property type="entry name" value="Magnesium transport protein CorA, transmembrane region"/>
    <property type="match status" value="1"/>
</dbReference>
<dbReference type="InterPro" id="IPR045863">
    <property type="entry name" value="CorA_TM1_TM2"/>
</dbReference>
<dbReference type="InterPro" id="IPR002523">
    <property type="entry name" value="MgTranspt_CorA/ZnTranspt_ZntB"/>
</dbReference>
<evidence type="ECO:0000256" key="5">
    <source>
        <dbReference type="ARBA" id="ARBA00022692"/>
    </source>
</evidence>
<comment type="subcellular location">
    <subcellularLocation>
        <location evidence="1">Cell membrane</location>
        <topology evidence="1">Multi-pass membrane protein</topology>
    </subcellularLocation>
</comment>
<dbReference type="GO" id="GO:0050897">
    <property type="term" value="F:cobalt ion binding"/>
    <property type="evidence" value="ECO:0007669"/>
    <property type="project" value="TreeGrafter"/>
</dbReference>
<dbReference type="GO" id="GO:0015087">
    <property type="term" value="F:cobalt ion transmembrane transporter activity"/>
    <property type="evidence" value="ECO:0007669"/>
    <property type="project" value="TreeGrafter"/>
</dbReference>
<comment type="catalytic activity">
    <reaction evidence="10">
        <text>Mg(2+)(in) = Mg(2+)(out)</text>
        <dbReference type="Rhea" id="RHEA:29827"/>
        <dbReference type="ChEBI" id="CHEBI:18420"/>
    </reaction>
</comment>
<keyword evidence="3" id="KW-0813">Transport</keyword>
<keyword evidence="4" id="KW-1003">Cell membrane</keyword>
<evidence type="ECO:0000256" key="3">
    <source>
        <dbReference type="ARBA" id="ARBA00022448"/>
    </source>
</evidence>
<dbReference type="RefSeq" id="WP_145228455.1">
    <property type="nucleotide sequence ID" value="NZ_CP036343.1"/>
</dbReference>
<dbReference type="Gene3D" id="3.30.460.20">
    <property type="entry name" value="CorA soluble domain-like"/>
    <property type="match status" value="1"/>
</dbReference>
<evidence type="ECO:0000256" key="10">
    <source>
        <dbReference type="ARBA" id="ARBA00034269"/>
    </source>
</evidence>
<keyword evidence="7 12" id="KW-1133">Transmembrane helix</keyword>
<evidence type="ECO:0000313" key="13">
    <source>
        <dbReference type="EMBL" id="QDT91514.1"/>
    </source>
</evidence>
<dbReference type="OrthoDB" id="9803416at2"/>
<dbReference type="EMBL" id="CP036343">
    <property type="protein sequence ID" value="QDT91514.1"/>
    <property type="molecule type" value="Genomic_DNA"/>
</dbReference>
<dbReference type="FunFam" id="1.20.58.340:FF:000004">
    <property type="entry name" value="Magnesium transport protein CorA"/>
    <property type="match status" value="1"/>
</dbReference>
<evidence type="ECO:0000256" key="9">
    <source>
        <dbReference type="ARBA" id="ARBA00023136"/>
    </source>
</evidence>
<comment type="similarity">
    <text evidence="2">Belongs to the CorA metal ion transporter (MIT) (TC 1.A.35) family.</text>
</comment>
<dbReference type="GO" id="GO:0015095">
    <property type="term" value="F:magnesium ion transmembrane transporter activity"/>
    <property type="evidence" value="ECO:0007669"/>
    <property type="project" value="TreeGrafter"/>
</dbReference>
<evidence type="ECO:0000256" key="6">
    <source>
        <dbReference type="ARBA" id="ARBA00022842"/>
    </source>
</evidence>